<accession>A0ABQ7L0X7</accession>
<sequence>MFPQTAIAAFIPPTWVKLINHKLIPEFQKSIPLVVLAKIERSRGKSEEGEKLPYWGCDLARLASTHRFW</sequence>
<organism evidence="1 2">
    <name type="scientific">Brassica rapa subsp. trilocularis</name>
    <dbReference type="NCBI Taxonomy" id="1813537"/>
    <lineage>
        <taxon>Eukaryota</taxon>
        <taxon>Viridiplantae</taxon>
        <taxon>Streptophyta</taxon>
        <taxon>Embryophyta</taxon>
        <taxon>Tracheophyta</taxon>
        <taxon>Spermatophyta</taxon>
        <taxon>Magnoliopsida</taxon>
        <taxon>eudicotyledons</taxon>
        <taxon>Gunneridae</taxon>
        <taxon>Pentapetalae</taxon>
        <taxon>rosids</taxon>
        <taxon>malvids</taxon>
        <taxon>Brassicales</taxon>
        <taxon>Brassicaceae</taxon>
        <taxon>Brassiceae</taxon>
        <taxon>Brassica</taxon>
    </lineage>
</organism>
<protein>
    <submittedName>
        <fullName evidence="1">Uncharacterized protein</fullName>
    </submittedName>
</protein>
<keyword evidence="2" id="KW-1185">Reference proteome</keyword>
<proteinExistence type="predicted"/>
<evidence type="ECO:0000313" key="2">
    <source>
        <dbReference type="Proteomes" id="UP000823674"/>
    </source>
</evidence>
<reference evidence="1 2" key="1">
    <citation type="submission" date="2021-03" db="EMBL/GenBank/DDBJ databases">
        <authorList>
            <person name="King G.J."/>
            <person name="Bancroft I."/>
            <person name="Baten A."/>
            <person name="Bloomfield J."/>
            <person name="Borpatragohain P."/>
            <person name="He Z."/>
            <person name="Irish N."/>
            <person name="Irwin J."/>
            <person name="Liu K."/>
            <person name="Mauleon R.P."/>
            <person name="Moore J."/>
            <person name="Morris R."/>
            <person name="Ostergaard L."/>
            <person name="Wang B."/>
            <person name="Wells R."/>
        </authorList>
    </citation>
    <scope>NUCLEOTIDE SEQUENCE [LARGE SCALE GENOMIC DNA]</scope>
    <source>
        <strain evidence="1">R-o-18</strain>
        <tissue evidence="1">Leaf</tissue>
    </source>
</reference>
<dbReference type="EMBL" id="JADBGQ010000009">
    <property type="protein sequence ID" value="KAG5380237.1"/>
    <property type="molecule type" value="Genomic_DNA"/>
</dbReference>
<name>A0ABQ7L0X7_BRACM</name>
<dbReference type="Proteomes" id="UP000823674">
    <property type="component" value="Chromosome A07"/>
</dbReference>
<evidence type="ECO:0000313" key="1">
    <source>
        <dbReference type="EMBL" id="KAG5380237.1"/>
    </source>
</evidence>
<gene>
    <name evidence="1" type="primary">A07g507430.1_BraROA</name>
    <name evidence="1" type="ORF">IGI04_028079</name>
</gene>
<comment type="caution">
    <text evidence="1">The sequence shown here is derived from an EMBL/GenBank/DDBJ whole genome shotgun (WGS) entry which is preliminary data.</text>
</comment>